<dbReference type="PANTHER" id="PTHR42194">
    <property type="entry name" value="UPF0276 PROTEIN HI_1600"/>
    <property type="match status" value="1"/>
</dbReference>
<dbReference type="EMBL" id="BAABJZ010000006">
    <property type="protein sequence ID" value="GAA4874699.1"/>
    <property type="molecule type" value="Genomic_DNA"/>
</dbReference>
<dbReference type="InterPro" id="IPR007801">
    <property type="entry name" value="MbnB/TglH/ChrH"/>
</dbReference>
<keyword evidence="2" id="KW-1185">Reference proteome</keyword>
<dbReference type="InterPro" id="IPR036237">
    <property type="entry name" value="Xyl_isomerase-like_sf"/>
</dbReference>
<protein>
    <submittedName>
        <fullName evidence="1">DUF692 domain-containing protein</fullName>
    </submittedName>
</protein>
<organism evidence="1 2">
    <name type="scientific">Ferrimonas pelagia</name>
    <dbReference type="NCBI Taxonomy" id="1177826"/>
    <lineage>
        <taxon>Bacteria</taxon>
        <taxon>Pseudomonadati</taxon>
        <taxon>Pseudomonadota</taxon>
        <taxon>Gammaproteobacteria</taxon>
        <taxon>Alteromonadales</taxon>
        <taxon>Ferrimonadaceae</taxon>
        <taxon>Ferrimonas</taxon>
    </lineage>
</organism>
<dbReference type="SUPFAM" id="SSF51658">
    <property type="entry name" value="Xylose isomerase-like"/>
    <property type="match status" value="1"/>
</dbReference>
<name>A0ABP9EH80_9GAMM</name>
<dbReference type="PANTHER" id="PTHR42194:SF1">
    <property type="entry name" value="UPF0276 PROTEIN HI_1600"/>
    <property type="match status" value="1"/>
</dbReference>
<reference evidence="2" key="1">
    <citation type="journal article" date="2019" name="Int. J. Syst. Evol. Microbiol.">
        <title>The Global Catalogue of Microorganisms (GCM) 10K type strain sequencing project: providing services to taxonomists for standard genome sequencing and annotation.</title>
        <authorList>
            <consortium name="The Broad Institute Genomics Platform"/>
            <consortium name="The Broad Institute Genome Sequencing Center for Infectious Disease"/>
            <person name="Wu L."/>
            <person name="Ma J."/>
        </authorList>
    </citation>
    <scope>NUCLEOTIDE SEQUENCE [LARGE SCALE GENOMIC DNA]</scope>
    <source>
        <strain evidence="2">JCM 18401</strain>
    </source>
</reference>
<sequence>MRALPPHASISLRETHLAQLLAQRPPLPFIEVVADNFLALRGPHYAGLRQLSEHYPILLHCVGFSFGSAQPPAPDYTRKVATMAQELGALNVTDHLSLSALNDEFIHDLLPIRYHPDSLQALCDNLSRVQEALPVPLLLENPSRYLAYADDEMSEGNMMTKLVQRTGIGVLMDINNLYVTGHNLGLCPQAMLADYPQEAIDLYHLAGHHAQPPLLVDSHSAAICPEVWQLYEYAITQIGPRPTIIEWDNQLPPLPTLIEQAQLAQAYLQAAPVLDGTTS</sequence>
<dbReference type="Gene3D" id="3.20.20.150">
    <property type="entry name" value="Divalent-metal-dependent TIM barrel enzymes"/>
    <property type="match status" value="1"/>
</dbReference>
<dbReference type="NCBIfam" id="NF003818">
    <property type="entry name" value="PRK05409.1"/>
    <property type="match status" value="1"/>
</dbReference>
<evidence type="ECO:0000313" key="1">
    <source>
        <dbReference type="EMBL" id="GAA4874699.1"/>
    </source>
</evidence>
<accession>A0ABP9EH80</accession>
<comment type="caution">
    <text evidence="1">The sequence shown here is derived from an EMBL/GenBank/DDBJ whole genome shotgun (WGS) entry which is preliminary data.</text>
</comment>
<dbReference type="Proteomes" id="UP001499988">
    <property type="component" value="Unassembled WGS sequence"/>
</dbReference>
<proteinExistence type="predicted"/>
<dbReference type="Pfam" id="PF05114">
    <property type="entry name" value="MbnB_TglH_ChrH"/>
    <property type="match status" value="1"/>
</dbReference>
<evidence type="ECO:0000313" key="2">
    <source>
        <dbReference type="Proteomes" id="UP001499988"/>
    </source>
</evidence>
<dbReference type="RefSeq" id="WP_345333011.1">
    <property type="nucleotide sequence ID" value="NZ_BAABJZ010000006.1"/>
</dbReference>
<gene>
    <name evidence="1" type="ORF">GCM10023333_04690</name>
</gene>